<dbReference type="EMBL" id="JAMQJY010000002">
    <property type="protein sequence ID" value="MCM2676625.1"/>
    <property type="molecule type" value="Genomic_DNA"/>
</dbReference>
<dbReference type="Proteomes" id="UP001203665">
    <property type="component" value="Unassembled WGS sequence"/>
</dbReference>
<dbReference type="RefSeq" id="WP_251609452.1">
    <property type="nucleotide sequence ID" value="NZ_JAMQJY010000002.1"/>
</dbReference>
<accession>A0ABT0XL43</accession>
<sequence>MPRMKPNEQVSLALNGDFRGVMIRYKKELLTTPDISSLRKRTMIKRIIRGLYLTINVQDKSLVHKKS</sequence>
<reference evidence="1" key="1">
    <citation type="submission" date="2022-06" db="EMBL/GenBank/DDBJ databases">
        <title>Alkalicoccobacillus porphyridii sp. nov., isolated from a marine red alga, Porphyridium purpureum and reclassification of Shouchella plakortidis and Shouchella gibsonii as Alkalicoccobacillus plakortidis comb. nov. and Alkalicoccobacillus gibsonii comb. nov.</title>
        <authorList>
            <person name="Kim K.H."/>
            <person name="Lee J.K."/>
            <person name="Han D.M."/>
            <person name="Baek J.H."/>
            <person name="Jeon C.O."/>
        </authorList>
    </citation>
    <scope>NUCLEOTIDE SEQUENCE</scope>
    <source>
        <strain evidence="1">DSM 19153</strain>
    </source>
</reference>
<evidence type="ECO:0000313" key="2">
    <source>
        <dbReference type="Proteomes" id="UP001203665"/>
    </source>
</evidence>
<gene>
    <name evidence="1" type="ORF">NDM98_14875</name>
</gene>
<protein>
    <submittedName>
        <fullName evidence="1">Uncharacterized protein</fullName>
    </submittedName>
</protein>
<keyword evidence="2" id="KW-1185">Reference proteome</keyword>
<name>A0ABT0XL43_9BACI</name>
<evidence type="ECO:0000313" key="1">
    <source>
        <dbReference type="EMBL" id="MCM2676625.1"/>
    </source>
</evidence>
<comment type="caution">
    <text evidence="1">The sequence shown here is derived from an EMBL/GenBank/DDBJ whole genome shotgun (WGS) entry which is preliminary data.</text>
</comment>
<proteinExistence type="predicted"/>
<organism evidence="1 2">
    <name type="scientific">Alkalicoccobacillus plakortidis</name>
    <dbReference type="NCBI Taxonomy" id="444060"/>
    <lineage>
        <taxon>Bacteria</taxon>
        <taxon>Bacillati</taxon>
        <taxon>Bacillota</taxon>
        <taxon>Bacilli</taxon>
        <taxon>Bacillales</taxon>
        <taxon>Bacillaceae</taxon>
        <taxon>Alkalicoccobacillus</taxon>
    </lineage>
</organism>